<dbReference type="Proteomes" id="UP000704762">
    <property type="component" value="Unassembled WGS sequence"/>
</dbReference>
<reference evidence="9 10" key="1">
    <citation type="submission" date="2021-01" db="EMBL/GenBank/DDBJ databases">
        <title>Sequencing the genomes of 1000 actinobacteria strains.</title>
        <authorList>
            <person name="Klenk H.-P."/>
        </authorList>
    </citation>
    <scope>NUCLEOTIDE SEQUENCE [LARGE SCALE GENOMIC DNA]</scope>
    <source>
        <strain evidence="9 10">DSM 18662</strain>
    </source>
</reference>
<accession>A0ABS2RKV7</accession>
<evidence type="ECO:0000256" key="1">
    <source>
        <dbReference type="ARBA" id="ARBA00004162"/>
    </source>
</evidence>
<keyword evidence="3 7" id="KW-0812">Transmembrane</keyword>
<name>A0ABS2RKV7_9ACTN</name>
<dbReference type="Pfam" id="PF04024">
    <property type="entry name" value="PspC"/>
    <property type="match status" value="1"/>
</dbReference>
<feature type="domain" description="Phage shock protein PspC N-terminal" evidence="8">
    <location>
        <begin position="14"/>
        <end position="71"/>
    </location>
</feature>
<feature type="region of interest" description="Disordered" evidence="6">
    <location>
        <begin position="76"/>
        <end position="222"/>
    </location>
</feature>
<organism evidence="9 10">
    <name type="scientific">Microlunatus panaciterrae</name>
    <dbReference type="NCBI Taxonomy" id="400768"/>
    <lineage>
        <taxon>Bacteria</taxon>
        <taxon>Bacillati</taxon>
        <taxon>Actinomycetota</taxon>
        <taxon>Actinomycetes</taxon>
        <taxon>Propionibacteriales</taxon>
        <taxon>Propionibacteriaceae</taxon>
        <taxon>Microlunatus</taxon>
    </lineage>
</organism>
<feature type="compositionally biased region" description="Polar residues" evidence="6">
    <location>
        <begin position="109"/>
        <end position="127"/>
    </location>
</feature>
<evidence type="ECO:0000256" key="6">
    <source>
        <dbReference type="SAM" id="MobiDB-lite"/>
    </source>
</evidence>
<evidence type="ECO:0000256" key="4">
    <source>
        <dbReference type="ARBA" id="ARBA00022989"/>
    </source>
</evidence>
<feature type="compositionally biased region" description="Low complexity" evidence="6">
    <location>
        <begin position="85"/>
        <end position="107"/>
    </location>
</feature>
<protein>
    <submittedName>
        <fullName evidence="9">Phage shock protein PspC (Stress-responsive transcriptional regulator)</fullName>
    </submittedName>
</protein>
<evidence type="ECO:0000313" key="9">
    <source>
        <dbReference type="EMBL" id="MBM7799646.1"/>
    </source>
</evidence>
<feature type="compositionally biased region" description="Low complexity" evidence="6">
    <location>
        <begin position="158"/>
        <end position="171"/>
    </location>
</feature>
<keyword evidence="5 7" id="KW-0472">Membrane</keyword>
<feature type="compositionally biased region" description="Low complexity" evidence="6">
    <location>
        <begin position="178"/>
        <end position="199"/>
    </location>
</feature>
<evidence type="ECO:0000256" key="7">
    <source>
        <dbReference type="SAM" id="Phobius"/>
    </source>
</evidence>
<sequence>MTNPYPPPPYQAPKRLERSKTNKVLGGVCGGVAKYLNMDPTLVRVLTVVLSLFTGVPIIAYIVALFVIPEEGSAPPPHYPPVNPPQQGFQPYQPQGYQPAGQGYGDQASPAQASTPGEYGSQPQPSSDEAVWGAEGAPWEQRSGEPAAQPPTHSGPDATAQWGQQSAASQGPSTEPVAPEQESATASPAAPAEEGATPGDSSSSTGEGTAEDVRGDGQPPRV</sequence>
<gene>
    <name evidence="9" type="ORF">JOE57_002567</name>
</gene>
<evidence type="ECO:0000256" key="2">
    <source>
        <dbReference type="ARBA" id="ARBA00022475"/>
    </source>
</evidence>
<keyword evidence="2" id="KW-1003">Cell membrane</keyword>
<dbReference type="RefSeq" id="WP_204918537.1">
    <property type="nucleotide sequence ID" value="NZ_BAAAQP010000003.1"/>
</dbReference>
<comment type="subcellular location">
    <subcellularLocation>
        <location evidence="1">Cell membrane</location>
        <topology evidence="1">Single-pass membrane protein</topology>
    </subcellularLocation>
</comment>
<evidence type="ECO:0000313" key="10">
    <source>
        <dbReference type="Proteomes" id="UP000704762"/>
    </source>
</evidence>
<feature type="transmembrane region" description="Helical" evidence="7">
    <location>
        <begin position="45"/>
        <end position="68"/>
    </location>
</feature>
<comment type="caution">
    <text evidence="9">The sequence shown here is derived from an EMBL/GenBank/DDBJ whole genome shotgun (WGS) entry which is preliminary data.</text>
</comment>
<evidence type="ECO:0000256" key="3">
    <source>
        <dbReference type="ARBA" id="ARBA00022692"/>
    </source>
</evidence>
<dbReference type="EMBL" id="JAFBCF010000001">
    <property type="protein sequence ID" value="MBM7799646.1"/>
    <property type="molecule type" value="Genomic_DNA"/>
</dbReference>
<dbReference type="PANTHER" id="PTHR33885:SF3">
    <property type="entry name" value="PHAGE SHOCK PROTEIN C"/>
    <property type="match status" value="1"/>
</dbReference>
<dbReference type="InterPro" id="IPR052027">
    <property type="entry name" value="PspC"/>
</dbReference>
<proteinExistence type="predicted"/>
<keyword evidence="10" id="KW-1185">Reference proteome</keyword>
<evidence type="ECO:0000256" key="5">
    <source>
        <dbReference type="ARBA" id="ARBA00023136"/>
    </source>
</evidence>
<evidence type="ECO:0000259" key="8">
    <source>
        <dbReference type="Pfam" id="PF04024"/>
    </source>
</evidence>
<dbReference type="InterPro" id="IPR007168">
    <property type="entry name" value="Phageshock_PspC_N"/>
</dbReference>
<dbReference type="PANTHER" id="PTHR33885">
    <property type="entry name" value="PHAGE SHOCK PROTEIN C"/>
    <property type="match status" value="1"/>
</dbReference>
<keyword evidence="4 7" id="KW-1133">Transmembrane helix</keyword>